<comment type="caution">
    <text evidence="1">The sequence shown here is derived from an EMBL/GenBank/DDBJ whole genome shotgun (WGS) entry which is preliminary data.</text>
</comment>
<reference evidence="1 2" key="1">
    <citation type="submission" date="2015-01" db="EMBL/GenBank/DDBJ databases">
        <title>Genome Sequencing of Rickettsiales.</title>
        <authorList>
            <person name="Daugherty S.C."/>
            <person name="Su Q."/>
            <person name="Abolude K."/>
            <person name="Beier-Sexton M."/>
            <person name="Carlyon J.A."/>
            <person name="Carter R."/>
            <person name="Day N.P."/>
            <person name="Dumler S.J."/>
            <person name="Dyachenko V."/>
            <person name="Godinez A."/>
            <person name="Kurtti T.J."/>
            <person name="Lichay M."/>
            <person name="Mullins K.E."/>
            <person name="Ott S."/>
            <person name="Pappas-Brown V."/>
            <person name="Paris D.H."/>
            <person name="Patel P."/>
            <person name="Richards A.L."/>
            <person name="Sadzewicz L."/>
            <person name="Sears K."/>
            <person name="Seidman D."/>
            <person name="Sengamalay N."/>
            <person name="Stenos J."/>
            <person name="Tallon L.J."/>
            <person name="Vincent G."/>
            <person name="Fraser C.M."/>
            <person name="Munderloh U."/>
            <person name="Dunning-Hotopp J.C."/>
        </authorList>
    </citation>
    <scope>NUCLEOTIDE SEQUENCE [LARGE SCALE GENOMIC DNA]</scope>
    <source>
        <strain evidence="1 2">NCH-1</strain>
    </source>
</reference>
<gene>
    <name evidence="1" type="ORF">EPHNCH_1186</name>
</gene>
<name>A0A0F3N5D3_ANAPH</name>
<dbReference type="PATRIC" id="fig|1359161.3.peg.1342"/>
<dbReference type="Proteomes" id="UP000033754">
    <property type="component" value="Unassembled WGS sequence"/>
</dbReference>
<accession>A0A0F3N5D3</accession>
<organism evidence="1 2">
    <name type="scientific">Anaplasma phagocytophilum str. NCH-1</name>
    <dbReference type="NCBI Taxonomy" id="1359161"/>
    <lineage>
        <taxon>Bacteria</taxon>
        <taxon>Pseudomonadati</taxon>
        <taxon>Pseudomonadota</taxon>
        <taxon>Alphaproteobacteria</taxon>
        <taxon>Rickettsiales</taxon>
        <taxon>Anaplasmataceae</taxon>
        <taxon>Anaplasma</taxon>
        <taxon>phagocytophilum group</taxon>
    </lineage>
</organism>
<protein>
    <submittedName>
        <fullName evidence="1">Uncharacterized protein</fullName>
    </submittedName>
</protein>
<evidence type="ECO:0000313" key="2">
    <source>
        <dbReference type="Proteomes" id="UP000033754"/>
    </source>
</evidence>
<sequence length="66" mass="7436">MHPQKRQNFANFEKAAQKVKIAGNILRHHKSKNNCIYILCEVKLSLCHLTTAPIAFITESVADFPG</sequence>
<dbReference type="EMBL" id="LANT01000008">
    <property type="protein sequence ID" value="KJV63280.1"/>
    <property type="molecule type" value="Genomic_DNA"/>
</dbReference>
<evidence type="ECO:0000313" key="1">
    <source>
        <dbReference type="EMBL" id="KJV63280.1"/>
    </source>
</evidence>
<proteinExistence type="predicted"/>
<dbReference type="AlphaFoldDB" id="A0A0F3N5D3"/>